<evidence type="ECO:0000313" key="3">
    <source>
        <dbReference type="Proteomes" id="UP000677913"/>
    </source>
</evidence>
<dbReference type="SMART" id="SM00089">
    <property type="entry name" value="PKD"/>
    <property type="match status" value="1"/>
</dbReference>
<dbReference type="InterPro" id="IPR000601">
    <property type="entry name" value="PKD_dom"/>
</dbReference>
<dbReference type="Gene3D" id="2.60.40.10">
    <property type="entry name" value="Immunoglobulins"/>
    <property type="match status" value="1"/>
</dbReference>
<organism evidence="2 3">
    <name type="scientific">Actinocrinis puniceicyclus</name>
    <dbReference type="NCBI Taxonomy" id="977794"/>
    <lineage>
        <taxon>Bacteria</taxon>
        <taxon>Bacillati</taxon>
        <taxon>Actinomycetota</taxon>
        <taxon>Actinomycetes</taxon>
        <taxon>Catenulisporales</taxon>
        <taxon>Actinospicaceae</taxon>
        <taxon>Actinocrinis</taxon>
    </lineage>
</organism>
<feature type="domain" description="PKD" evidence="1">
    <location>
        <begin position="355"/>
        <end position="410"/>
    </location>
</feature>
<dbReference type="GO" id="GO:0005975">
    <property type="term" value="P:carbohydrate metabolic process"/>
    <property type="evidence" value="ECO:0007669"/>
    <property type="project" value="UniProtKB-ARBA"/>
</dbReference>
<reference evidence="2" key="1">
    <citation type="submission" date="2021-04" db="EMBL/GenBank/DDBJ databases">
        <title>Genome based classification of Actinospica acidithermotolerans sp. nov., an actinobacterium isolated from an Indonesian hot spring.</title>
        <authorList>
            <person name="Kusuma A.B."/>
            <person name="Putra K.E."/>
            <person name="Nafisah S."/>
            <person name="Loh J."/>
            <person name="Nouioui I."/>
            <person name="Goodfellow M."/>
        </authorList>
    </citation>
    <scope>NUCLEOTIDE SEQUENCE</scope>
    <source>
        <strain evidence="2">DSM 45618</strain>
    </source>
</reference>
<dbReference type="InterPro" id="IPR011050">
    <property type="entry name" value="Pectin_lyase_fold/virulence"/>
</dbReference>
<dbReference type="PROSITE" id="PS50093">
    <property type="entry name" value="PKD"/>
    <property type="match status" value="1"/>
</dbReference>
<dbReference type="SUPFAM" id="SSF51126">
    <property type="entry name" value="Pectin lyase-like"/>
    <property type="match status" value="1"/>
</dbReference>
<dbReference type="InterPro" id="IPR013783">
    <property type="entry name" value="Ig-like_fold"/>
</dbReference>
<protein>
    <submittedName>
        <fullName evidence="2">PKD domain-containing protein</fullName>
    </submittedName>
</protein>
<proteinExistence type="predicted"/>
<dbReference type="Proteomes" id="UP000677913">
    <property type="component" value="Unassembled WGS sequence"/>
</dbReference>
<accession>A0A8J7WLV0</accession>
<comment type="caution">
    <text evidence="2">The sequence shown here is derived from an EMBL/GenBank/DDBJ whole genome shotgun (WGS) entry which is preliminary data.</text>
</comment>
<evidence type="ECO:0000313" key="2">
    <source>
        <dbReference type="EMBL" id="MBS2961849.1"/>
    </source>
</evidence>
<dbReference type="InterPro" id="IPR012334">
    <property type="entry name" value="Pectin_lyas_fold"/>
</dbReference>
<dbReference type="InterPro" id="IPR035986">
    <property type="entry name" value="PKD_dom_sf"/>
</dbReference>
<name>A0A8J7WLV0_9ACTN</name>
<gene>
    <name evidence="2" type="ORF">KGA66_02230</name>
</gene>
<sequence>MNAATAGTTVLVEPGFYASPVDISKTATADAPITISSVVKDQADIEIDTGPAITVSNAAYVTLEGFDVSATSGQTVVIDNSSHVTMDGVQDILGNTDPHPVVEITGTSTYATISRSRFSTEGHSAAIQIDSGSAHDTVTTNVFDGLSGGIVVNGATDAVIASNSLYYVCNQAITLHGASTGASIENNAIYMVEEPATYNSCLTSTDPQTDIEVDADATSGTTVDYNVLESNADLYTWAGASYSSATDLNRVTGQAAHDINTDFQLGIDYGPTGDSSPLVDSADANAPGELSTDYAGAARVDDPNAANTGTGAGYYDRGAVEYQDPLAVAVALDSQTGTAPATFTATESVATAGWSPVSKWTIDFGDGSAKQGTTSPSVISHTYTKSGSFTVTVTGTDSYGTASATTRVSMLASGAYHPLSPRRVLDTRKGTGTNGVISPLQPGGTQAVTIEGADSIPASGVTAVAVNITVTNAKADGYITAYADATGRPATSNLNFTAGQTVPNMAIVPVGADGKIALYNGSGGTADLIADVAGYYGQGSGSGAGALGSGAVRILDTRNGTGTAKAPITAGGTLSFGSDWFTGVSAVVLNVTITNPKASGYLTAYPGATTRPTASNLNFGVGQAIANMVVVPVGADGKIDFYNGSGGTTDLVADIVAEFTTFGGAGYVPITPTRMLDTRKGIGAPAAAVAPNGTVNLKTIGVAPLPATDVGAIAANVTVTQPTSGGYITVYPNYLTTPPGTSTLNFTAGKTVPNLTVSALEYNGIKLFNGSAGTSQLIVDVFGYYDDGVPPAN</sequence>
<keyword evidence="3" id="KW-1185">Reference proteome</keyword>
<dbReference type="EMBL" id="JAGSXH010000004">
    <property type="protein sequence ID" value="MBS2961849.1"/>
    <property type="molecule type" value="Genomic_DNA"/>
</dbReference>
<dbReference type="CDD" id="cd00146">
    <property type="entry name" value="PKD"/>
    <property type="match status" value="1"/>
</dbReference>
<dbReference type="Pfam" id="PF00801">
    <property type="entry name" value="PKD"/>
    <property type="match status" value="1"/>
</dbReference>
<dbReference type="SUPFAM" id="SSF49299">
    <property type="entry name" value="PKD domain"/>
    <property type="match status" value="1"/>
</dbReference>
<dbReference type="AlphaFoldDB" id="A0A8J7WLV0"/>
<dbReference type="RefSeq" id="WP_211463907.1">
    <property type="nucleotide sequence ID" value="NZ_JAGSXH010000004.1"/>
</dbReference>
<dbReference type="Gene3D" id="2.160.20.10">
    <property type="entry name" value="Single-stranded right-handed beta-helix, Pectin lyase-like"/>
    <property type="match status" value="1"/>
</dbReference>
<dbReference type="InterPro" id="IPR022409">
    <property type="entry name" value="PKD/Chitinase_dom"/>
</dbReference>
<evidence type="ECO:0000259" key="1">
    <source>
        <dbReference type="PROSITE" id="PS50093"/>
    </source>
</evidence>